<feature type="transmembrane region" description="Helical" evidence="1">
    <location>
        <begin position="28"/>
        <end position="50"/>
    </location>
</feature>
<gene>
    <name evidence="2" type="ORF">H7C19_13775</name>
</gene>
<dbReference type="InterPro" id="IPR012538">
    <property type="entry name" value="Cyt_c_oxidase_su2a"/>
</dbReference>
<protein>
    <submittedName>
        <fullName evidence="2">Cytochrome c oxidase subunit 2A</fullName>
    </submittedName>
</protein>
<keyword evidence="1" id="KW-0812">Transmembrane</keyword>
<sequence>MHPRTEQPEARRETGKNAEHEPVLTGTFVSVLLVGAVITACWLGVLYLFISRN</sequence>
<keyword evidence="1" id="KW-0472">Membrane</keyword>
<dbReference type="Pfam" id="PF08113">
    <property type="entry name" value="CoxIIa"/>
    <property type="match status" value="1"/>
</dbReference>
<organism evidence="2 3">
    <name type="scientific">Cohnella nanjingensis</name>
    <dbReference type="NCBI Taxonomy" id="1387779"/>
    <lineage>
        <taxon>Bacteria</taxon>
        <taxon>Bacillati</taxon>
        <taxon>Bacillota</taxon>
        <taxon>Bacilli</taxon>
        <taxon>Bacillales</taxon>
        <taxon>Paenibacillaceae</taxon>
        <taxon>Cohnella</taxon>
    </lineage>
</organism>
<keyword evidence="1" id="KW-1133">Transmembrane helix</keyword>
<comment type="caution">
    <text evidence="2">The sequence shown here is derived from an EMBL/GenBank/DDBJ whole genome shotgun (WGS) entry which is preliminary data.</text>
</comment>
<evidence type="ECO:0000256" key="1">
    <source>
        <dbReference type="SAM" id="Phobius"/>
    </source>
</evidence>
<evidence type="ECO:0000313" key="3">
    <source>
        <dbReference type="Proteomes" id="UP000547209"/>
    </source>
</evidence>
<dbReference type="AlphaFoldDB" id="A0A7X0VF72"/>
<keyword evidence="3" id="KW-1185">Reference proteome</keyword>
<reference evidence="2 3" key="1">
    <citation type="submission" date="2020-08" db="EMBL/GenBank/DDBJ databases">
        <title>Cohnella phylogeny.</title>
        <authorList>
            <person name="Dunlap C."/>
        </authorList>
    </citation>
    <scope>NUCLEOTIDE SEQUENCE [LARGE SCALE GENOMIC DNA]</scope>
    <source>
        <strain evidence="2 3">DSM 28246</strain>
    </source>
</reference>
<dbReference type="EMBL" id="JACJVP010000023">
    <property type="protein sequence ID" value="MBB6671755.1"/>
    <property type="molecule type" value="Genomic_DNA"/>
</dbReference>
<proteinExistence type="predicted"/>
<evidence type="ECO:0000313" key="2">
    <source>
        <dbReference type="EMBL" id="MBB6671755.1"/>
    </source>
</evidence>
<accession>A0A7X0VF72</accession>
<name>A0A7X0VF72_9BACL</name>
<dbReference type="Proteomes" id="UP000547209">
    <property type="component" value="Unassembled WGS sequence"/>
</dbReference>